<organism evidence="1 2">
    <name type="scientific">Rubripirellula tenax</name>
    <dbReference type="NCBI Taxonomy" id="2528015"/>
    <lineage>
        <taxon>Bacteria</taxon>
        <taxon>Pseudomonadati</taxon>
        <taxon>Planctomycetota</taxon>
        <taxon>Planctomycetia</taxon>
        <taxon>Pirellulales</taxon>
        <taxon>Pirellulaceae</taxon>
        <taxon>Rubripirellula</taxon>
    </lineage>
</organism>
<proteinExistence type="predicted"/>
<dbReference type="Proteomes" id="UP000318288">
    <property type="component" value="Unassembled WGS sequence"/>
</dbReference>
<sequence length="154" mass="17425">MSKTEKLAIVFGVMPIDGVESVVFILENDARENAMAYAAASSSETWGEFRERCPKSLLEYLEDELASIDDQTPFSDDQIPGYHDGFWPAFPERDLADWFPHDLQKQYGVLLDTAHDGSILQFDVDHQEILVRQLIGKGYSCVRDDALIWTACGY</sequence>
<evidence type="ECO:0000313" key="2">
    <source>
        <dbReference type="Proteomes" id="UP000318288"/>
    </source>
</evidence>
<dbReference type="EMBL" id="SJPW01000007">
    <property type="protein sequence ID" value="TWU47373.1"/>
    <property type="molecule type" value="Genomic_DNA"/>
</dbReference>
<protein>
    <submittedName>
        <fullName evidence="1">Uncharacterized protein</fullName>
    </submittedName>
</protein>
<name>A0A5C6EC63_9BACT</name>
<reference evidence="1 2" key="1">
    <citation type="submission" date="2019-02" db="EMBL/GenBank/DDBJ databases">
        <title>Deep-cultivation of Planctomycetes and their phenomic and genomic characterization uncovers novel biology.</title>
        <authorList>
            <person name="Wiegand S."/>
            <person name="Jogler M."/>
            <person name="Boedeker C."/>
            <person name="Pinto D."/>
            <person name="Vollmers J."/>
            <person name="Rivas-Marin E."/>
            <person name="Kohn T."/>
            <person name="Peeters S.H."/>
            <person name="Heuer A."/>
            <person name="Rast P."/>
            <person name="Oberbeckmann S."/>
            <person name="Bunk B."/>
            <person name="Jeske O."/>
            <person name="Meyerdierks A."/>
            <person name="Storesund J.E."/>
            <person name="Kallscheuer N."/>
            <person name="Luecker S."/>
            <person name="Lage O.M."/>
            <person name="Pohl T."/>
            <person name="Merkel B.J."/>
            <person name="Hornburger P."/>
            <person name="Mueller R.-W."/>
            <person name="Bruemmer F."/>
            <person name="Labrenz M."/>
            <person name="Spormann A.M."/>
            <person name="Op Den Camp H."/>
            <person name="Overmann J."/>
            <person name="Amann R."/>
            <person name="Jetten M.S.M."/>
            <person name="Mascher T."/>
            <person name="Medema M.H."/>
            <person name="Devos D.P."/>
            <person name="Kaster A.-K."/>
            <person name="Ovreas L."/>
            <person name="Rohde M."/>
            <person name="Galperin M.Y."/>
            <person name="Jogler C."/>
        </authorList>
    </citation>
    <scope>NUCLEOTIDE SEQUENCE [LARGE SCALE GENOMIC DNA]</scope>
    <source>
        <strain evidence="1 2">Poly51</strain>
    </source>
</reference>
<comment type="caution">
    <text evidence="1">The sequence shown here is derived from an EMBL/GenBank/DDBJ whole genome shotgun (WGS) entry which is preliminary data.</text>
</comment>
<dbReference type="AlphaFoldDB" id="A0A5C6EC63"/>
<dbReference type="RefSeq" id="WP_146461115.1">
    <property type="nucleotide sequence ID" value="NZ_SJPW01000007.1"/>
</dbReference>
<evidence type="ECO:0000313" key="1">
    <source>
        <dbReference type="EMBL" id="TWU47373.1"/>
    </source>
</evidence>
<gene>
    <name evidence="1" type="ORF">Poly51_51730</name>
</gene>
<dbReference type="OrthoDB" id="4469825at2"/>
<accession>A0A5C6EC63</accession>
<keyword evidence="2" id="KW-1185">Reference proteome</keyword>